<comment type="caution">
    <text evidence="1">The sequence shown here is derived from an EMBL/GenBank/DDBJ whole genome shotgun (WGS) entry which is preliminary data.</text>
</comment>
<keyword evidence="2" id="KW-1185">Reference proteome</keyword>
<proteinExistence type="predicted"/>
<dbReference type="Proteomes" id="UP000825935">
    <property type="component" value="Chromosome 4"/>
</dbReference>
<gene>
    <name evidence="1" type="ORF">KP509_04G081400</name>
</gene>
<evidence type="ECO:0000313" key="1">
    <source>
        <dbReference type="EMBL" id="KAH7439908.1"/>
    </source>
</evidence>
<name>A0A8T2UYX9_CERRI</name>
<protein>
    <submittedName>
        <fullName evidence="1">Uncharacterized protein</fullName>
    </submittedName>
</protein>
<reference evidence="1" key="1">
    <citation type="submission" date="2021-08" db="EMBL/GenBank/DDBJ databases">
        <title>WGS assembly of Ceratopteris richardii.</title>
        <authorList>
            <person name="Marchant D.B."/>
            <person name="Chen G."/>
            <person name="Jenkins J."/>
            <person name="Shu S."/>
            <person name="Leebens-Mack J."/>
            <person name="Grimwood J."/>
            <person name="Schmutz J."/>
            <person name="Soltis P."/>
            <person name="Soltis D."/>
            <person name="Chen Z.-H."/>
        </authorList>
    </citation>
    <scope>NUCLEOTIDE SEQUENCE</scope>
    <source>
        <strain evidence="1">Whitten #5841</strain>
        <tissue evidence="1">Leaf</tissue>
    </source>
</reference>
<sequence length="62" mass="6804">MWKTDGMVNDSGLFLQALCVLGRESQKGSSIGVCDQCWFAIIELYSLLLPTLVPACRIIMPA</sequence>
<organism evidence="1 2">
    <name type="scientific">Ceratopteris richardii</name>
    <name type="common">Triangle waterfern</name>
    <dbReference type="NCBI Taxonomy" id="49495"/>
    <lineage>
        <taxon>Eukaryota</taxon>
        <taxon>Viridiplantae</taxon>
        <taxon>Streptophyta</taxon>
        <taxon>Embryophyta</taxon>
        <taxon>Tracheophyta</taxon>
        <taxon>Polypodiopsida</taxon>
        <taxon>Polypodiidae</taxon>
        <taxon>Polypodiales</taxon>
        <taxon>Pteridineae</taxon>
        <taxon>Pteridaceae</taxon>
        <taxon>Parkerioideae</taxon>
        <taxon>Ceratopteris</taxon>
    </lineage>
</organism>
<dbReference type="EMBL" id="CM035409">
    <property type="protein sequence ID" value="KAH7439908.1"/>
    <property type="molecule type" value="Genomic_DNA"/>
</dbReference>
<dbReference type="AlphaFoldDB" id="A0A8T2UYX9"/>
<evidence type="ECO:0000313" key="2">
    <source>
        <dbReference type="Proteomes" id="UP000825935"/>
    </source>
</evidence>
<accession>A0A8T2UYX9</accession>